<dbReference type="InterPro" id="IPR001789">
    <property type="entry name" value="Sig_transdc_resp-reg_receiver"/>
</dbReference>
<organism evidence="4 5">
    <name type="scientific">Pontibacter populi</name>
    <dbReference type="NCBI Taxonomy" id="890055"/>
    <lineage>
        <taxon>Bacteria</taxon>
        <taxon>Pseudomonadati</taxon>
        <taxon>Bacteroidota</taxon>
        <taxon>Cytophagia</taxon>
        <taxon>Cytophagales</taxon>
        <taxon>Hymenobacteraceae</taxon>
        <taxon>Pontibacter</taxon>
    </lineage>
</organism>
<dbReference type="Gene3D" id="3.40.50.2300">
    <property type="match status" value="1"/>
</dbReference>
<accession>A0ABS6XB19</accession>
<dbReference type="Pfam" id="PF00072">
    <property type="entry name" value="Response_reg"/>
    <property type="match status" value="1"/>
</dbReference>
<evidence type="ECO:0000259" key="3">
    <source>
        <dbReference type="PROSITE" id="PS50110"/>
    </source>
</evidence>
<feature type="modified residue" description="4-aspartylphosphate" evidence="2">
    <location>
        <position position="65"/>
    </location>
</feature>
<gene>
    <name evidence="4" type="ORF">KYK27_08425</name>
</gene>
<evidence type="ECO:0000256" key="1">
    <source>
        <dbReference type="ARBA" id="ARBA00022553"/>
    </source>
</evidence>
<evidence type="ECO:0000313" key="4">
    <source>
        <dbReference type="EMBL" id="MBW3365066.1"/>
    </source>
</evidence>
<evidence type="ECO:0000256" key="2">
    <source>
        <dbReference type="PROSITE-ProRule" id="PRU00169"/>
    </source>
</evidence>
<keyword evidence="1 2" id="KW-0597">Phosphoprotein</keyword>
<feature type="domain" description="Response regulatory" evidence="3">
    <location>
        <begin position="7"/>
        <end position="134"/>
    </location>
</feature>
<dbReference type="EMBL" id="JAHWXQ010000002">
    <property type="protein sequence ID" value="MBW3365066.1"/>
    <property type="molecule type" value="Genomic_DNA"/>
</dbReference>
<reference evidence="4 5" key="1">
    <citation type="submission" date="2021-07" db="EMBL/GenBank/DDBJ databases">
        <authorList>
            <person name="Kim M.K."/>
        </authorList>
    </citation>
    <scope>NUCLEOTIDE SEQUENCE [LARGE SCALE GENOMIC DNA]</scope>
    <source>
        <strain evidence="4 5">HLY7-15</strain>
    </source>
</reference>
<evidence type="ECO:0000313" key="5">
    <source>
        <dbReference type="Proteomes" id="UP000774935"/>
    </source>
</evidence>
<dbReference type="SMART" id="SM00448">
    <property type="entry name" value="REC"/>
    <property type="match status" value="1"/>
</dbReference>
<dbReference type="InterPro" id="IPR011006">
    <property type="entry name" value="CheY-like_superfamily"/>
</dbReference>
<dbReference type="SUPFAM" id="SSF52172">
    <property type="entry name" value="CheY-like"/>
    <property type="match status" value="1"/>
</dbReference>
<name>A0ABS6XB19_9BACT</name>
<dbReference type="Proteomes" id="UP000774935">
    <property type="component" value="Unassembled WGS sequence"/>
</dbReference>
<keyword evidence="5" id="KW-1185">Reference proteome</keyword>
<dbReference type="InterPro" id="IPR050595">
    <property type="entry name" value="Bact_response_regulator"/>
</dbReference>
<sequence>MSSKLREVLIIDDDQTANYMNERVISEMQIARHVKVFLNGKDALKYIVENCGKDHDTCPELIILDHYMPEMDGLEFMEKLHEHGFIEKMRTVFLLLAVHTNIKDLKQFQDLGVQEFTSKPLSKKRLQEAYDKYWANDTAKNSS</sequence>
<dbReference type="RefSeq" id="WP_199109592.1">
    <property type="nucleotide sequence ID" value="NZ_JAHWXQ010000002.1"/>
</dbReference>
<dbReference type="PROSITE" id="PS50110">
    <property type="entry name" value="RESPONSE_REGULATORY"/>
    <property type="match status" value="1"/>
</dbReference>
<proteinExistence type="predicted"/>
<comment type="caution">
    <text evidence="4">The sequence shown here is derived from an EMBL/GenBank/DDBJ whole genome shotgun (WGS) entry which is preliminary data.</text>
</comment>
<protein>
    <submittedName>
        <fullName evidence="4">Response regulator</fullName>
    </submittedName>
</protein>
<dbReference type="PANTHER" id="PTHR44591:SF3">
    <property type="entry name" value="RESPONSE REGULATORY DOMAIN-CONTAINING PROTEIN"/>
    <property type="match status" value="1"/>
</dbReference>
<dbReference type="PANTHER" id="PTHR44591">
    <property type="entry name" value="STRESS RESPONSE REGULATOR PROTEIN 1"/>
    <property type="match status" value="1"/>
</dbReference>